<dbReference type="STRING" id="1528.SAMN04488579_11751"/>
<dbReference type="RefSeq" id="WP_176770900.1">
    <property type="nucleotide sequence ID" value="NZ_FNOU01000017.1"/>
</dbReference>
<evidence type="ECO:0000313" key="1">
    <source>
        <dbReference type="EMBL" id="SDY13433.1"/>
    </source>
</evidence>
<accession>A0A1H3HCX7</accession>
<evidence type="ECO:0000313" key="2">
    <source>
        <dbReference type="Proteomes" id="UP000199652"/>
    </source>
</evidence>
<organism evidence="1 2">
    <name type="scientific">Eubacterium barkeri</name>
    <name type="common">Clostridium barkeri</name>
    <dbReference type="NCBI Taxonomy" id="1528"/>
    <lineage>
        <taxon>Bacteria</taxon>
        <taxon>Bacillati</taxon>
        <taxon>Bacillota</taxon>
        <taxon>Clostridia</taxon>
        <taxon>Eubacteriales</taxon>
        <taxon>Eubacteriaceae</taxon>
        <taxon>Eubacterium</taxon>
    </lineage>
</organism>
<gene>
    <name evidence="1" type="ORF">SAMN04488579_11751</name>
</gene>
<proteinExistence type="predicted"/>
<sequence>MNEKQSYNDSRFEEDPKAIVVGRKKLTTEEEASQKQFDQDMEKLLAEGKIEFLESEK</sequence>
<dbReference type="AlphaFoldDB" id="A0A1H3HCX7"/>
<name>A0A1H3HCX7_EUBBA</name>
<dbReference type="EMBL" id="FNOU01000017">
    <property type="protein sequence ID" value="SDY13433.1"/>
    <property type="molecule type" value="Genomic_DNA"/>
</dbReference>
<keyword evidence="2" id="KW-1185">Reference proteome</keyword>
<reference evidence="2" key="1">
    <citation type="submission" date="2016-10" db="EMBL/GenBank/DDBJ databases">
        <authorList>
            <person name="Varghese N."/>
            <person name="Submissions S."/>
        </authorList>
    </citation>
    <scope>NUCLEOTIDE SEQUENCE [LARGE SCALE GENOMIC DNA]</scope>
    <source>
        <strain evidence="2">VPI 5359</strain>
    </source>
</reference>
<dbReference type="Proteomes" id="UP000199652">
    <property type="component" value="Unassembled WGS sequence"/>
</dbReference>
<protein>
    <submittedName>
        <fullName evidence="1">Uncharacterized protein</fullName>
    </submittedName>
</protein>